<protein>
    <submittedName>
        <fullName evidence="1">Uncharacterized protein</fullName>
    </submittedName>
</protein>
<evidence type="ECO:0000313" key="1">
    <source>
        <dbReference type="EMBL" id="EOB03471.1"/>
    </source>
</evidence>
<keyword evidence="2" id="KW-1185">Reference proteome</keyword>
<proteinExistence type="predicted"/>
<dbReference type="Proteomes" id="UP000296049">
    <property type="component" value="Unassembled WGS sequence"/>
</dbReference>
<name>R0K0L8_ANAPL</name>
<evidence type="ECO:0000313" key="2">
    <source>
        <dbReference type="Proteomes" id="UP000296049"/>
    </source>
</evidence>
<gene>
    <name evidence="1" type="ORF">Anapl_04066</name>
</gene>
<dbReference type="AlphaFoldDB" id="R0K0L8"/>
<sequence>MIPGCLLLVGLLRMWSPYSNYLVHWLAPDLLVDLTPPELTFGSLFLLHSLAMCCSFWMPTAGIQLLNLYPLSHILKLCVNSICYQHGITLAAEQHPAKELALSSLRILPICMQIHLTPLALVELARVSVRAQSHPSIWAQAAPSVYSSDGTSVKQEQDSHTGERGRLQVLGSAWGHRAWCREWEPRIARVPVTLLGSPHHLRSSPPRLLGLQPPIQLAGCDTPVGPPLGSRGSSEQHFAGARGPAAAGSVAAGEVMWPPEFVANLQSSERSDETSCCTLERGFLWLVFFKVVMSITIMSIGKGLTVHASRYVLLKIPGEERSPEKERNREQLLSDTTGHPLSMCASLEAALKESCCFPSQQERMFLPFPAFILLRVKQLSPVAFRMAGGKYFLLTARRALEDEGFVPMPAACSDLHLDLEQMADIASITYASRSCTDTDLTLCIVFQPEHLY</sequence>
<dbReference type="EMBL" id="KB742855">
    <property type="protein sequence ID" value="EOB03471.1"/>
    <property type="molecule type" value="Genomic_DNA"/>
</dbReference>
<organism evidence="1 2">
    <name type="scientific">Anas platyrhynchos</name>
    <name type="common">Mallard</name>
    <name type="synonym">Anas boschas</name>
    <dbReference type="NCBI Taxonomy" id="8839"/>
    <lineage>
        <taxon>Eukaryota</taxon>
        <taxon>Metazoa</taxon>
        <taxon>Chordata</taxon>
        <taxon>Craniata</taxon>
        <taxon>Vertebrata</taxon>
        <taxon>Euteleostomi</taxon>
        <taxon>Archelosauria</taxon>
        <taxon>Archosauria</taxon>
        <taxon>Dinosauria</taxon>
        <taxon>Saurischia</taxon>
        <taxon>Theropoda</taxon>
        <taxon>Coelurosauria</taxon>
        <taxon>Aves</taxon>
        <taxon>Neognathae</taxon>
        <taxon>Galloanserae</taxon>
        <taxon>Anseriformes</taxon>
        <taxon>Anatidae</taxon>
        <taxon>Anatinae</taxon>
        <taxon>Anas</taxon>
    </lineage>
</organism>
<reference evidence="2" key="1">
    <citation type="journal article" date="2013" name="Nat. Genet.">
        <title>The duck genome and transcriptome provide insight into an avian influenza virus reservoir species.</title>
        <authorList>
            <person name="Huang Y."/>
            <person name="Li Y."/>
            <person name="Burt D.W."/>
            <person name="Chen H."/>
            <person name="Zhang Y."/>
            <person name="Qian W."/>
            <person name="Kim H."/>
            <person name="Gan S."/>
            <person name="Zhao Y."/>
            <person name="Li J."/>
            <person name="Yi K."/>
            <person name="Feng H."/>
            <person name="Zhu P."/>
            <person name="Li B."/>
            <person name="Liu Q."/>
            <person name="Fairley S."/>
            <person name="Magor K.E."/>
            <person name="Du Z."/>
            <person name="Hu X."/>
            <person name="Goodman L."/>
            <person name="Tafer H."/>
            <person name="Vignal A."/>
            <person name="Lee T."/>
            <person name="Kim K.W."/>
            <person name="Sheng Z."/>
            <person name="An Y."/>
            <person name="Searle S."/>
            <person name="Herrero J."/>
            <person name="Groenen M.A."/>
            <person name="Crooijmans R.P."/>
            <person name="Faraut T."/>
            <person name="Cai Q."/>
            <person name="Webster R.G."/>
            <person name="Aldridge J.R."/>
            <person name="Warren W.C."/>
            <person name="Bartschat S."/>
            <person name="Kehr S."/>
            <person name="Marz M."/>
            <person name="Stadler P.F."/>
            <person name="Smith J."/>
            <person name="Kraus R.H."/>
            <person name="Zhao Y."/>
            <person name="Ren L."/>
            <person name="Fei J."/>
            <person name="Morisson M."/>
            <person name="Kaiser P."/>
            <person name="Griffin D.K."/>
            <person name="Rao M."/>
            <person name="Pitel F."/>
            <person name="Wang J."/>
            <person name="Li N."/>
        </authorList>
    </citation>
    <scope>NUCLEOTIDE SEQUENCE [LARGE SCALE GENOMIC DNA]</scope>
</reference>
<accession>R0K0L8</accession>